<dbReference type="PANTHER" id="PTHR38332">
    <property type="entry name" value="PROTEIN CBG11604"/>
    <property type="match status" value="1"/>
</dbReference>
<name>A0A8J2PW69_9HEXA</name>
<dbReference type="Proteomes" id="UP000708208">
    <property type="component" value="Unassembled WGS sequence"/>
</dbReference>
<evidence type="ECO:0000256" key="1">
    <source>
        <dbReference type="ARBA" id="ARBA00022729"/>
    </source>
</evidence>
<keyword evidence="1 3" id="KW-0732">Signal</keyword>
<protein>
    <recommendedName>
        <fullName evidence="6">Protein quiver</fullName>
    </recommendedName>
</protein>
<dbReference type="InterPro" id="IPR031424">
    <property type="entry name" value="QVR-like"/>
</dbReference>
<comment type="caution">
    <text evidence="4">The sequence shown here is derived from an EMBL/GenBank/DDBJ whole genome shotgun (WGS) entry which is preliminary data.</text>
</comment>
<dbReference type="EMBL" id="CAJVCH010570618">
    <property type="protein sequence ID" value="CAG7835409.1"/>
    <property type="molecule type" value="Genomic_DNA"/>
</dbReference>
<evidence type="ECO:0000313" key="5">
    <source>
        <dbReference type="Proteomes" id="UP000708208"/>
    </source>
</evidence>
<gene>
    <name evidence="4" type="ORF">AFUS01_LOCUS44780</name>
</gene>
<dbReference type="OrthoDB" id="75169at2759"/>
<evidence type="ECO:0000256" key="2">
    <source>
        <dbReference type="ARBA" id="ARBA00023180"/>
    </source>
</evidence>
<sequence>MESTQLLMFIAFLQLVLVSHKGCVCTISCFTCSSRNRSDIDCEDPFAPGPHSYKEKCVVPKRGHDGEFPAHYCIKVMGTSASTHEKLVIRRCVLSNMDDQCGKFKLDNDTLHGCILTCDIDGCNSSVSNKSKYVLTYGLPVLATLCTFLIDSILRSYNIFSFRYHQRRKEKTICSLSSPFPNSISTALQLI</sequence>
<keyword evidence="5" id="KW-1185">Reference proteome</keyword>
<feature type="chain" id="PRO_5035228772" description="Protein quiver" evidence="3">
    <location>
        <begin position="19"/>
        <end position="191"/>
    </location>
</feature>
<feature type="signal peptide" evidence="3">
    <location>
        <begin position="1"/>
        <end position="18"/>
    </location>
</feature>
<proteinExistence type="predicted"/>
<evidence type="ECO:0008006" key="6">
    <source>
        <dbReference type="Google" id="ProtNLM"/>
    </source>
</evidence>
<keyword evidence="2" id="KW-0325">Glycoprotein</keyword>
<evidence type="ECO:0000313" key="4">
    <source>
        <dbReference type="EMBL" id="CAG7835409.1"/>
    </source>
</evidence>
<organism evidence="4 5">
    <name type="scientific">Allacma fusca</name>
    <dbReference type="NCBI Taxonomy" id="39272"/>
    <lineage>
        <taxon>Eukaryota</taxon>
        <taxon>Metazoa</taxon>
        <taxon>Ecdysozoa</taxon>
        <taxon>Arthropoda</taxon>
        <taxon>Hexapoda</taxon>
        <taxon>Collembola</taxon>
        <taxon>Symphypleona</taxon>
        <taxon>Sminthuridae</taxon>
        <taxon>Allacma</taxon>
    </lineage>
</organism>
<dbReference type="AlphaFoldDB" id="A0A8J2PW69"/>
<dbReference type="PANTHER" id="PTHR38332:SF2">
    <property type="entry name" value="PROTEIN QUIVER"/>
    <property type="match status" value="1"/>
</dbReference>
<accession>A0A8J2PW69</accession>
<dbReference type="GO" id="GO:0030431">
    <property type="term" value="P:sleep"/>
    <property type="evidence" value="ECO:0007669"/>
    <property type="project" value="InterPro"/>
</dbReference>
<dbReference type="Pfam" id="PF17064">
    <property type="entry name" value="QVR"/>
    <property type="match status" value="1"/>
</dbReference>
<dbReference type="GO" id="GO:0032222">
    <property type="term" value="P:regulation of synaptic transmission, cholinergic"/>
    <property type="evidence" value="ECO:0007669"/>
    <property type="project" value="InterPro"/>
</dbReference>
<evidence type="ECO:0000256" key="3">
    <source>
        <dbReference type="SAM" id="SignalP"/>
    </source>
</evidence>
<reference evidence="4" key="1">
    <citation type="submission" date="2021-06" db="EMBL/GenBank/DDBJ databases">
        <authorList>
            <person name="Hodson N. C."/>
            <person name="Mongue J. A."/>
            <person name="Jaron S. K."/>
        </authorList>
    </citation>
    <scope>NUCLEOTIDE SEQUENCE</scope>
</reference>